<dbReference type="CDD" id="cd00033">
    <property type="entry name" value="CCP"/>
    <property type="match status" value="1"/>
</dbReference>
<dbReference type="InterPro" id="IPR051495">
    <property type="entry name" value="Epithelial_Barrier/Signaling"/>
</dbReference>
<evidence type="ECO:0000256" key="2">
    <source>
        <dbReference type="ARBA" id="ARBA00022692"/>
    </source>
</evidence>
<dbReference type="Gene3D" id="2.10.70.10">
    <property type="entry name" value="Complement Module, domain 1"/>
    <property type="match status" value="1"/>
</dbReference>
<feature type="disulfide bond" evidence="6">
    <location>
        <begin position="648"/>
        <end position="675"/>
    </location>
</feature>
<keyword evidence="5 6" id="KW-1015">Disulfide bond</keyword>
<dbReference type="PROSITE" id="PS51233">
    <property type="entry name" value="VWFD"/>
    <property type="match status" value="1"/>
</dbReference>
<dbReference type="Proteomes" id="UP000694548">
    <property type="component" value="Chromosome sgr11"/>
</dbReference>
<evidence type="ECO:0000313" key="13">
    <source>
        <dbReference type="Proteomes" id="UP000694548"/>
    </source>
</evidence>
<dbReference type="SMART" id="SM00216">
    <property type="entry name" value="VWD"/>
    <property type="match status" value="1"/>
</dbReference>
<dbReference type="InterPro" id="IPR035976">
    <property type="entry name" value="Sushi/SCR/CCP_sf"/>
</dbReference>
<gene>
    <name evidence="12" type="primary">SUSD2</name>
</gene>
<dbReference type="Pfam" id="PF23263">
    <property type="entry name" value="C8-3_MUC4"/>
    <property type="match status" value="1"/>
</dbReference>
<keyword evidence="13" id="KW-1185">Reference proteome</keyword>
<keyword evidence="7" id="KW-0732">Signal</keyword>
<dbReference type="InterPro" id="IPR036024">
    <property type="entry name" value="Somatomedin_B-like_dom_sf"/>
</dbReference>
<organism evidence="12 13">
    <name type="scientific">Nothobranchius furzeri</name>
    <name type="common">Turquoise killifish</name>
    <dbReference type="NCBI Taxonomy" id="105023"/>
    <lineage>
        <taxon>Eukaryota</taxon>
        <taxon>Metazoa</taxon>
        <taxon>Chordata</taxon>
        <taxon>Craniata</taxon>
        <taxon>Vertebrata</taxon>
        <taxon>Euteleostomi</taxon>
        <taxon>Actinopterygii</taxon>
        <taxon>Neopterygii</taxon>
        <taxon>Teleostei</taxon>
        <taxon>Neoteleostei</taxon>
        <taxon>Acanthomorphata</taxon>
        <taxon>Ovalentaria</taxon>
        <taxon>Atherinomorphae</taxon>
        <taxon>Cyprinodontiformes</taxon>
        <taxon>Nothobranchiidae</taxon>
        <taxon>Nothobranchius</taxon>
    </lineage>
</organism>
<evidence type="ECO:0000259" key="11">
    <source>
        <dbReference type="PROSITE" id="PS51233"/>
    </source>
</evidence>
<sequence length="780" mass="85818">MNANVRKLLFLFGILFFSPQTSGQTCRKRCGQLSEECSCHASCLSLLTCCTDHNQFCLHVSPHSSSMLGGRALRILGSVLPADTLLLCRFVKGETKNSSENLSWIYNQRVGVPGPEGYQGPTLEPGLGLGPVCERLVAGLSPMGPSPNRIHGLIQLRVLLRNVQGLWSSAHILAWHLEQASSAWARDRCLQWDALESKLPNFLDKLMDCPCTLAQARADSGRFHTDYTCDIERGSVCTYHPGSVHCVRSVQASPSDGSGQQCCYDSVGDLVLTWDSVGGSTPDRAHDWGAPPYRTPPRIPGYSHWLYDVTSFFYCCLWSDLCHLYLNRRPSSGCRNYRPPRAAAVLGSLHFRTFDGLRYTFSGRGEYDLVRSPHRALSVQVRAERVKLENGTLVRATRLASVAMRENSSDVIEVRLQGEHLQVLRNKSILPFSEQSWMDLQGVFVFVPSPQNVTVMFSSGAAVELRLDEGTMTSTVLLPAEFSNKTRGLLGQMNSNPSDDLVTPAGNVASSANATLEEIFTIASEWNISKASSLFTYDSRYLLDSYFLPPSHDSAFVPAFSLPEKPDDPLVADMLSVCLGEGAQLCKHDTLITRSLAGGNATLRALRSHRALMEALEPVASCGWLPAPRNGKKNGTRYLQGSTLSFTCNGGYVLYGSTERTCEEKRAWSGLQTHCKHLATFGGLMPLRAAATRWQYFCTISAGSMNKVSEAGLNQLCAFGCFFFFAFLHVWVTVISSEGRPLGLRSTPSCIHLWPSAHPVLVRAANRDFLVLIGAELTFK</sequence>
<reference evidence="12" key="3">
    <citation type="submission" date="2025-09" db="UniProtKB">
        <authorList>
            <consortium name="Ensembl"/>
        </authorList>
    </citation>
    <scope>IDENTIFICATION</scope>
</reference>
<evidence type="ECO:0000259" key="9">
    <source>
        <dbReference type="PROSITE" id="PS50923"/>
    </source>
</evidence>
<dbReference type="InterPro" id="IPR000436">
    <property type="entry name" value="Sushi_SCR_CCP_dom"/>
</dbReference>
<dbReference type="SUPFAM" id="SSF90188">
    <property type="entry name" value="Somatomedin B domain"/>
    <property type="match status" value="1"/>
</dbReference>
<feature type="domain" description="Sushi" evidence="9">
    <location>
        <begin position="620"/>
        <end position="677"/>
    </location>
</feature>
<dbReference type="SMART" id="SM00032">
    <property type="entry name" value="CCP"/>
    <property type="match status" value="1"/>
</dbReference>
<evidence type="ECO:0000256" key="7">
    <source>
        <dbReference type="SAM" id="SignalP"/>
    </source>
</evidence>
<dbReference type="PROSITE" id="PS50958">
    <property type="entry name" value="SMB_2"/>
    <property type="match status" value="1"/>
</dbReference>
<evidence type="ECO:0000256" key="5">
    <source>
        <dbReference type="ARBA" id="ARBA00023157"/>
    </source>
</evidence>
<evidence type="ECO:0000259" key="8">
    <source>
        <dbReference type="PROSITE" id="PS50856"/>
    </source>
</evidence>
<evidence type="ECO:0000259" key="10">
    <source>
        <dbReference type="PROSITE" id="PS50958"/>
    </source>
</evidence>
<dbReference type="Pfam" id="PF00094">
    <property type="entry name" value="VWD"/>
    <property type="match status" value="1"/>
</dbReference>
<evidence type="ECO:0000313" key="12">
    <source>
        <dbReference type="Ensembl" id="ENSNFUP00015031583.1"/>
    </source>
</evidence>
<dbReference type="SUPFAM" id="SSF57535">
    <property type="entry name" value="Complement control module/SCR domain"/>
    <property type="match status" value="1"/>
</dbReference>
<accession>A0A8C6NX41</accession>
<evidence type="ECO:0000256" key="3">
    <source>
        <dbReference type="ARBA" id="ARBA00022989"/>
    </source>
</evidence>
<dbReference type="Pfam" id="PF00084">
    <property type="entry name" value="Sushi"/>
    <property type="match status" value="1"/>
</dbReference>
<dbReference type="GO" id="GO:0016020">
    <property type="term" value="C:membrane"/>
    <property type="evidence" value="ECO:0007669"/>
    <property type="project" value="UniProtKB-SubCell"/>
</dbReference>
<feature type="domain" description="VWFD" evidence="11">
    <location>
        <begin position="341"/>
        <end position="534"/>
    </location>
</feature>
<reference evidence="12" key="2">
    <citation type="submission" date="2025-08" db="UniProtKB">
        <authorList>
            <consortium name="Ensembl"/>
        </authorList>
    </citation>
    <scope>IDENTIFICATION</scope>
</reference>
<keyword evidence="2" id="KW-0812">Transmembrane</keyword>
<feature type="domain" description="AMOP" evidence="8">
    <location>
        <begin position="181"/>
        <end position="329"/>
    </location>
</feature>
<keyword evidence="4" id="KW-0472">Membrane</keyword>
<dbReference type="AlphaFoldDB" id="A0A8C6NX41"/>
<comment type="caution">
    <text evidence="6">Lacks conserved residue(s) required for the propagation of feature annotation.</text>
</comment>
<dbReference type="InterPro" id="IPR005533">
    <property type="entry name" value="AMOP_dom"/>
</dbReference>
<evidence type="ECO:0000256" key="6">
    <source>
        <dbReference type="PROSITE-ProRule" id="PRU00302"/>
    </source>
</evidence>
<protein>
    <submittedName>
        <fullName evidence="12">Sushi domain containing 2</fullName>
    </submittedName>
</protein>
<dbReference type="PANTHER" id="PTHR13802:SF63">
    <property type="entry name" value="SUSHI DOMAIN-CONTAINING PROTEIN 2"/>
    <property type="match status" value="1"/>
</dbReference>
<dbReference type="SMART" id="SM00723">
    <property type="entry name" value="AMOP"/>
    <property type="match status" value="1"/>
</dbReference>
<dbReference type="Pfam" id="PF03782">
    <property type="entry name" value="AMOP"/>
    <property type="match status" value="1"/>
</dbReference>
<dbReference type="InterPro" id="IPR056619">
    <property type="entry name" value="C8-3_MUC4"/>
</dbReference>
<feature type="chain" id="PRO_5034164457" evidence="7">
    <location>
        <begin position="24"/>
        <end position="780"/>
    </location>
</feature>
<dbReference type="InterPro" id="IPR001846">
    <property type="entry name" value="VWF_type-D"/>
</dbReference>
<evidence type="ECO:0000256" key="1">
    <source>
        <dbReference type="ARBA" id="ARBA00004370"/>
    </source>
</evidence>
<feature type="domain" description="SMB" evidence="10">
    <location>
        <begin position="22"/>
        <end position="61"/>
    </location>
</feature>
<name>A0A8C6NX41_NOTFU</name>
<proteinExistence type="predicted"/>
<dbReference type="Ensembl" id="ENSNFUT00015033010.1">
    <property type="protein sequence ID" value="ENSNFUP00015031583.1"/>
    <property type="gene ID" value="ENSNFUG00015015375.1"/>
</dbReference>
<comment type="subcellular location">
    <subcellularLocation>
        <location evidence="1">Membrane</location>
    </subcellularLocation>
</comment>
<keyword evidence="3" id="KW-1133">Transmembrane helix</keyword>
<evidence type="ECO:0000256" key="4">
    <source>
        <dbReference type="ARBA" id="ARBA00023136"/>
    </source>
</evidence>
<keyword evidence="6" id="KW-0768">Sushi</keyword>
<dbReference type="PROSITE" id="PS50923">
    <property type="entry name" value="SUSHI"/>
    <property type="match status" value="1"/>
</dbReference>
<dbReference type="InterPro" id="IPR001212">
    <property type="entry name" value="Somatomedin_B_dom"/>
</dbReference>
<reference evidence="12" key="1">
    <citation type="submission" date="2014-08" db="EMBL/GenBank/DDBJ databases">
        <authorList>
            <person name="Senf B."/>
            <person name="Petzold A."/>
            <person name="Downie B.R."/>
            <person name="Koch P."/>
            <person name="Platzer M."/>
        </authorList>
    </citation>
    <scope>NUCLEOTIDE SEQUENCE [LARGE SCALE GENOMIC DNA]</scope>
    <source>
        <strain evidence="12">GRZ</strain>
    </source>
</reference>
<dbReference type="PANTHER" id="PTHR13802">
    <property type="entry name" value="MUCIN 4-RELATED"/>
    <property type="match status" value="1"/>
</dbReference>
<feature type="signal peptide" evidence="7">
    <location>
        <begin position="1"/>
        <end position="23"/>
    </location>
</feature>
<dbReference type="PROSITE" id="PS50856">
    <property type="entry name" value="AMOP"/>
    <property type="match status" value="1"/>
</dbReference>
<dbReference type="GeneTree" id="ENSGT00730000110943"/>